<dbReference type="OrthoDB" id="27819at2759"/>
<dbReference type="AlphaFoldDB" id="A0A8S1RN65"/>
<dbReference type="Proteomes" id="UP000692954">
    <property type="component" value="Unassembled WGS sequence"/>
</dbReference>
<comment type="caution">
    <text evidence="5">The sequence shown here is derived from an EMBL/GenBank/DDBJ whole genome shotgun (WGS) entry which is preliminary data.</text>
</comment>
<feature type="transmembrane region" description="Helical" evidence="4">
    <location>
        <begin position="820"/>
        <end position="843"/>
    </location>
</feature>
<dbReference type="PANTHER" id="PTHR38934:SF6">
    <property type="entry name" value="CHROMOSOME UNDETERMINED SCAFFOLD_176, WHOLE GENOME SHOTGUN SEQUENCE"/>
    <property type="match status" value="1"/>
</dbReference>
<dbReference type="NCBIfam" id="TIGR02232">
    <property type="entry name" value="myxo_disulf_rpt"/>
    <property type="match status" value="3"/>
</dbReference>
<keyword evidence="2" id="KW-0677">Repeat</keyword>
<protein>
    <recommendedName>
        <fullName evidence="7">Transmembrane protein</fullName>
    </recommendedName>
</protein>
<proteinExistence type="predicted"/>
<keyword evidence="4" id="KW-0812">Transmembrane</keyword>
<keyword evidence="4" id="KW-1133">Transmembrane helix</keyword>
<feature type="transmembrane region" description="Helical" evidence="4">
    <location>
        <begin position="495"/>
        <end position="516"/>
    </location>
</feature>
<keyword evidence="6" id="KW-1185">Reference proteome</keyword>
<sequence length="931" mass="108395">MDDQNWNTTYISQKTFINQSIFFEQQNNNNLNIFFDCVNNVQNNNYSFCGIENLFVVSLTCQNQQQLNLYKYYNNQNPCISYCGDGLISSNEEECDDGNLEPFDGCFNCRFSCNEQCVICIKGSCLECKYGYYLNEINNICETQCGDSIIEGFEQCDDGNQDNYDGCSSCLSIDYQKCEQEEHKQLNKCSFCYFGRCLQCADGYILDDGICVSFCGDGIVNKLDEECDNPNDIGCIDCRIQKDYVCIQLALSICKTCGDYCTSCKTFKSFDVICESCQAGYYPVNDQCQKCDSNCLTCLNQSFLCTSCFREDCQNCEIVDGLYADQKSKKCISKCGDGIAVQYFEQCDDGNIKNGDGCNQFCEFEFTDSEFQDLSQWSLTKQNTYDLKLMNTSNYNLSLLCNTSEISIHNFTINEFNYNQTKIDGMCKIEFEFLKNIYTYNTIQITIRIDIANTRLLTENNKPNVVYKISPKEQLILSDQQKQQTESFNVIQQSFSLIFIILIPISIVTNLFDYLWSVLEILSWINNFYFINVKYPFNVEIVFLNSDWSSLINFPTYQGFNQPDCDYYFKAPIRFQNKGIDPLFINNAQVPFMFILTSIALYIVNYILLLFFNYLNVLLSKQYKFNQKHFSIFNLQAIKEKKQISISNQQENQVKIENNKILQIIVNLLSKSSNQFKNKIKQTISLCLLDITLACMLQFTFSKPEQHFIVAINQLLACLSVLLIIFQLNQSYSLLRIHKLLAENKIFKEKYEIYYENINTDDCFGYYYNLIGLLKKIFYIFFMVFFYYIPILQALFCFISTSIGFALICYKNPYTTKSQYVLQLILDLNLSLINLILVIFSFYDYSNYQYIKDNIDTLGWIIISLIIFSIFLEICSLLYGLLKYFYQIVLILKSYYQKTDLNNGITINQSLSIQEQKQIIQQDQFIENKKQ</sequence>
<dbReference type="InterPro" id="IPR011936">
    <property type="entry name" value="Myxo_disulph_rpt"/>
</dbReference>
<keyword evidence="1" id="KW-0732">Signal</keyword>
<dbReference type="InterPro" id="IPR006212">
    <property type="entry name" value="Furin_repeat"/>
</dbReference>
<accession>A0A8S1RN65</accession>
<keyword evidence="3" id="KW-1015">Disulfide bond</keyword>
<gene>
    <name evidence="5" type="ORF">PSON_ATCC_30995.1.T1960008</name>
</gene>
<evidence type="ECO:0000313" key="6">
    <source>
        <dbReference type="Proteomes" id="UP000692954"/>
    </source>
</evidence>
<feature type="transmembrane region" description="Helical" evidence="4">
    <location>
        <begin position="592"/>
        <end position="615"/>
    </location>
</feature>
<evidence type="ECO:0000256" key="4">
    <source>
        <dbReference type="SAM" id="Phobius"/>
    </source>
</evidence>
<evidence type="ECO:0000256" key="1">
    <source>
        <dbReference type="ARBA" id="ARBA00022729"/>
    </source>
</evidence>
<evidence type="ECO:0000313" key="5">
    <source>
        <dbReference type="EMBL" id="CAD8128762.1"/>
    </source>
</evidence>
<dbReference type="SMART" id="SM00261">
    <property type="entry name" value="FU"/>
    <property type="match status" value="4"/>
</dbReference>
<dbReference type="EMBL" id="CAJJDN010000196">
    <property type="protein sequence ID" value="CAD8128762.1"/>
    <property type="molecule type" value="Genomic_DNA"/>
</dbReference>
<keyword evidence="4" id="KW-0472">Membrane</keyword>
<organism evidence="5 6">
    <name type="scientific">Paramecium sonneborni</name>
    <dbReference type="NCBI Taxonomy" id="65129"/>
    <lineage>
        <taxon>Eukaryota</taxon>
        <taxon>Sar</taxon>
        <taxon>Alveolata</taxon>
        <taxon>Ciliophora</taxon>
        <taxon>Intramacronucleata</taxon>
        <taxon>Oligohymenophorea</taxon>
        <taxon>Peniculida</taxon>
        <taxon>Parameciidae</taxon>
        <taxon>Paramecium</taxon>
    </lineage>
</organism>
<evidence type="ECO:0000256" key="3">
    <source>
        <dbReference type="ARBA" id="ARBA00023157"/>
    </source>
</evidence>
<feature type="transmembrane region" description="Helical" evidence="4">
    <location>
        <begin position="858"/>
        <end position="882"/>
    </location>
</feature>
<dbReference type="Pfam" id="PF13948">
    <property type="entry name" value="DUF4215"/>
    <property type="match status" value="4"/>
</dbReference>
<feature type="transmembrane region" description="Helical" evidence="4">
    <location>
        <begin position="777"/>
        <end position="808"/>
    </location>
</feature>
<reference evidence="5" key="1">
    <citation type="submission" date="2021-01" db="EMBL/GenBank/DDBJ databases">
        <authorList>
            <consortium name="Genoscope - CEA"/>
            <person name="William W."/>
        </authorList>
    </citation>
    <scope>NUCLEOTIDE SEQUENCE</scope>
</reference>
<evidence type="ECO:0000256" key="2">
    <source>
        <dbReference type="ARBA" id="ARBA00022737"/>
    </source>
</evidence>
<dbReference type="PANTHER" id="PTHR38934">
    <property type="entry name" value="HYPHALLY REGULATED CELL WALL PROTEIN 1"/>
    <property type="match status" value="1"/>
</dbReference>
<evidence type="ECO:0008006" key="7">
    <source>
        <dbReference type="Google" id="ProtNLM"/>
    </source>
</evidence>
<name>A0A8S1RN65_9CILI</name>
<feature type="transmembrane region" description="Helical" evidence="4">
    <location>
        <begin position="708"/>
        <end position="728"/>
    </location>
</feature>